<dbReference type="OrthoDB" id="6132182at2759"/>
<feature type="compositionally biased region" description="Polar residues" evidence="3">
    <location>
        <begin position="84"/>
        <end position="109"/>
    </location>
</feature>
<dbReference type="GO" id="GO:0046872">
    <property type="term" value="F:metal ion binding"/>
    <property type="evidence" value="ECO:0007669"/>
    <property type="project" value="UniProtKB-KW"/>
</dbReference>
<evidence type="ECO:0000313" key="7">
    <source>
        <dbReference type="Proteomes" id="UP000596742"/>
    </source>
</evidence>
<dbReference type="Gene3D" id="1.10.1280.10">
    <property type="entry name" value="Di-copper center containing domain from catechol oxidase"/>
    <property type="match status" value="1"/>
</dbReference>
<feature type="signal peptide" evidence="4">
    <location>
        <begin position="1"/>
        <end position="18"/>
    </location>
</feature>
<proteinExistence type="predicted"/>
<dbReference type="InterPro" id="IPR050316">
    <property type="entry name" value="Tyrosinase/Hemocyanin"/>
</dbReference>
<dbReference type="InterPro" id="IPR002227">
    <property type="entry name" value="Tyrosinase_Cu-bd"/>
</dbReference>
<accession>A0A8B6G9L4</accession>
<sequence length="265" mass="30629">MNLKICFIMSSLLASIICDVKRVPIPTSLRRCLRKKDQRLPLTDEQISTSCLLQFQWSNRKPCDKVSKQTFDWLSSLVEKSQQRPSFAQLNGSGSSVNRPKRQTTGSQPRQRKEYRMLTDQERDDYHKAINDLKKDTSVRPNKYDALAEYHKNTLGNVHKGVAFVGWHRYYLVLEYHVGNLTKADWSLFENLCQAELQSKMFETGQDPILTFNTVLTSIADRTIPKTSANPKHPSKPWFDDACDQAIGDRKKSERRFNQQPTTKT</sequence>
<dbReference type="AlphaFoldDB" id="A0A8B6G9L4"/>
<evidence type="ECO:0000256" key="1">
    <source>
        <dbReference type="ARBA" id="ARBA00022723"/>
    </source>
</evidence>
<dbReference type="GO" id="GO:0016491">
    <property type="term" value="F:oxidoreductase activity"/>
    <property type="evidence" value="ECO:0007669"/>
    <property type="project" value="InterPro"/>
</dbReference>
<comment type="caution">
    <text evidence="6">The sequence shown here is derived from an EMBL/GenBank/DDBJ whole genome shotgun (WGS) entry which is preliminary data.</text>
</comment>
<dbReference type="Pfam" id="PF00264">
    <property type="entry name" value="Tyrosinase"/>
    <property type="match status" value="1"/>
</dbReference>
<evidence type="ECO:0000256" key="4">
    <source>
        <dbReference type="SAM" id="SignalP"/>
    </source>
</evidence>
<dbReference type="PANTHER" id="PTHR11474:SF126">
    <property type="entry name" value="TYROSINASE-LIKE PROTEIN TYR-1-RELATED"/>
    <property type="match status" value="1"/>
</dbReference>
<feature type="domain" description="Tyrosinase copper-binding" evidence="5">
    <location>
        <begin position="142"/>
        <end position="174"/>
    </location>
</feature>
<keyword evidence="7" id="KW-1185">Reference proteome</keyword>
<reference evidence="6" key="1">
    <citation type="submission" date="2018-11" db="EMBL/GenBank/DDBJ databases">
        <authorList>
            <person name="Alioto T."/>
            <person name="Alioto T."/>
        </authorList>
    </citation>
    <scope>NUCLEOTIDE SEQUENCE</scope>
</reference>
<evidence type="ECO:0000256" key="2">
    <source>
        <dbReference type="ARBA" id="ARBA00023008"/>
    </source>
</evidence>
<protein>
    <recommendedName>
        <fullName evidence="5">Tyrosinase copper-binding domain-containing protein</fullName>
    </recommendedName>
</protein>
<dbReference type="EMBL" id="UYJE01008071">
    <property type="protein sequence ID" value="VDI60816.1"/>
    <property type="molecule type" value="Genomic_DNA"/>
</dbReference>
<evidence type="ECO:0000259" key="5">
    <source>
        <dbReference type="Pfam" id="PF00264"/>
    </source>
</evidence>
<keyword evidence="2" id="KW-0186">Copper</keyword>
<feature type="region of interest" description="Disordered" evidence="3">
    <location>
        <begin position="84"/>
        <end position="113"/>
    </location>
</feature>
<dbReference type="SUPFAM" id="SSF48056">
    <property type="entry name" value="Di-copper centre-containing domain"/>
    <property type="match status" value="1"/>
</dbReference>
<keyword evidence="4" id="KW-0732">Signal</keyword>
<dbReference type="Proteomes" id="UP000596742">
    <property type="component" value="Unassembled WGS sequence"/>
</dbReference>
<dbReference type="InterPro" id="IPR008922">
    <property type="entry name" value="Di-copper_centre_dom_sf"/>
</dbReference>
<name>A0A8B6G9L4_MYTGA</name>
<evidence type="ECO:0000313" key="6">
    <source>
        <dbReference type="EMBL" id="VDI60816.1"/>
    </source>
</evidence>
<evidence type="ECO:0000256" key="3">
    <source>
        <dbReference type="SAM" id="MobiDB-lite"/>
    </source>
</evidence>
<feature type="chain" id="PRO_5032562644" description="Tyrosinase copper-binding domain-containing protein" evidence="4">
    <location>
        <begin position="19"/>
        <end position="265"/>
    </location>
</feature>
<dbReference type="PANTHER" id="PTHR11474">
    <property type="entry name" value="TYROSINASE FAMILY MEMBER"/>
    <property type="match status" value="1"/>
</dbReference>
<gene>
    <name evidence="6" type="ORF">MGAL_10B059445</name>
</gene>
<keyword evidence="1" id="KW-0479">Metal-binding</keyword>
<organism evidence="6 7">
    <name type="scientific">Mytilus galloprovincialis</name>
    <name type="common">Mediterranean mussel</name>
    <dbReference type="NCBI Taxonomy" id="29158"/>
    <lineage>
        <taxon>Eukaryota</taxon>
        <taxon>Metazoa</taxon>
        <taxon>Spiralia</taxon>
        <taxon>Lophotrochozoa</taxon>
        <taxon>Mollusca</taxon>
        <taxon>Bivalvia</taxon>
        <taxon>Autobranchia</taxon>
        <taxon>Pteriomorphia</taxon>
        <taxon>Mytilida</taxon>
        <taxon>Mytiloidea</taxon>
        <taxon>Mytilidae</taxon>
        <taxon>Mytilinae</taxon>
        <taxon>Mytilus</taxon>
    </lineage>
</organism>